<dbReference type="AlphaFoldDB" id="A0A811ULJ3"/>
<organism evidence="1 2">
    <name type="scientific">Ceratitis capitata</name>
    <name type="common">Mediterranean fruit fly</name>
    <name type="synonym">Tephritis capitata</name>
    <dbReference type="NCBI Taxonomy" id="7213"/>
    <lineage>
        <taxon>Eukaryota</taxon>
        <taxon>Metazoa</taxon>
        <taxon>Ecdysozoa</taxon>
        <taxon>Arthropoda</taxon>
        <taxon>Hexapoda</taxon>
        <taxon>Insecta</taxon>
        <taxon>Pterygota</taxon>
        <taxon>Neoptera</taxon>
        <taxon>Endopterygota</taxon>
        <taxon>Diptera</taxon>
        <taxon>Brachycera</taxon>
        <taxon>Muscomorpha</taxon>
        <taxon>Tephritoidea</taxon>
        <taxon>Tephritidae</taxon>
        <taxon>Ceratitis</taxon>
        <taxon>Ceratitis</taxon>
    </lineage>
</organism>
<dbReference type="EMBL" id="CAJHJT010000012">
    <property type="protein sequence ID" value="CAD6998766.1"/>
    <property type="molecule type" value="Genomic_DNA"/>
</dbReference>
<protein>
    <submittedName>
        <fullName evidence="1">(Mediterranean fruit fly) hypothetical protein</fullName>
    </submittedName>
</protein>
<proteinExistence type="predicted"/>
<gene>
    <name evidence="1" type="ORF">CCAP1982_LOCUS7320</name>
</gene>
<dbReference type="Proteomes" id="UP000606786">
    <property type="component" value="Unassembled WGS sequence"/>
</dbReference>
<evidence type="ECO:0000313" key="2">
    <source>
        <dbReference type="Proteomes" id="UP000606786"/>
    </source>
</evidence>
<name>A0A811ULJ3_CERCA</name>
<sequence length="64" mass="7313">MKILQGPPSICGQWKHLTTSTDFNRLRAVNAFRKVMYHFMPKEGTEIVTMCIECNRSVVAAQRA</sequence>
<evidence type="ECO:0000313" key="1">
    <source>
        <dbReference type="EMBL" id="CAD6998766.1"/>
    </source>
</evidence>
<keyword evidence="2" id="KW-1185">Reference proteome</keyword>
<reference evidence="1" key="1">
    <citation type="submission" date="2020-11" db="EMBL/GenBank/DDBJ databases">
        <authorList>
            <person name="Whitehead M."/>
        </authorList>
    </citation>
    <scope>NUCLEOTIDE SEQUENCE</scope>
    <source>
        <strain evidence="1">EGII</strain>
    </source>
</reference>
<comment type="caution">
    <text evidence="1">The sequence shown here is derived from an EMBL/GenBank/DDBJ whole genome shotgun (WGS) entry which is preliminary data.</text>
</comment>
<accession>A0A811ULJ3</accession>